<gene>
    <name evidence="3" type="ORF">DID88_004136</name>
</gene>
<keyword evidence="4" id="KW-1185">Reference proteome</keyword>
<accession>A0A395ISB4</accession>
<protein>
    <recommendedName>
        <fullName evidence="2">Skg3/CAF120-like PH-like domain-containing protein</fullName>
    </recommendedName>
</protein>
<evidence type="ECO:0000313" key="4">
    <source>
        <dbReference type="Proteomes" id="UP000249056"/>
    </source>
</evidence>
<feature type="compositionally biased region" description="Polar residues" evidence="1">
    <location>
        <begin position="58"/>
        <end position="71"/>
    </location>
</feature>
<comment type="caution">
    <text evidence="3">The sequence shown here is derived from an EMBL/GenBank/DDBJ whole genome shotgun (WGS) entry which is preliminary data.</text>
</comment>
<dbReference type="Proteomes" id="UP000249056">
    <property type="component" value="Unassembled WGS sequence"/>
</dbReference>
<reference evidence="3 4" key="1">
    <citation type="submission" date="2018-06" db="EMBL/GenBank/DDBJ databases">
        <title>Genome Sequence of the Brown Rot Fungal Pathogen Monilinia fructigena.</title>
        <authorList>
            <person name="Landi L."/>
            <person name="De Miccolis Angelini R.M."/>
            <person name="Pollastro S."/>
            <person name="Abate D."/>
            <person name="Faretra F."/>
            <person name="Romanazzi G."/>
        </authorList>
    </citation>
    <scope>NUCLEOTIDE SEQUENCE [LARGE SCALE GENOMIC DNA]</scope>
    <source>
        <strain evidence="3 4">Mfrg269</strain>
    </source>
</reference>
<organism evidence="3 4">
    <name type="scientific">Monilinia fructigena</name>
    <dbReference type="NCBI Taxonomy" id="38457"/>
    <lineage>
        <taxon>Eukaryota</taxon>
        <taxon>Fungi</taxon>
        <taxon>Dikarya</taxon>
        <taxon>Ascomycota</taxon>
        <taxon>Pezizomycotina</taxon>
        <taxon>Leotiomycetes</taxon>
        <taxon>Helotiales</taxon>
        <taxon>Sclerotiniaceae</taxon>
        <taxon>Monilinia</taxon>
    </lineage>
</organism>
<dbReference type="EMBL" id="QKRW01000021">
    <property type="protein sequence ID" value="RAL63051.1"/>
    <property type="molecule type" value="Genomic_DNA"/>
</dbReference>
<feature type="region of interest" description="Disordered" evidence="1">
    <location>
        <begin position="1"/>
        <end position="105"/>
    </location>
</feature>
<evidence type="ECO:0000256" key="1">
    <source>
        <dbReference type="SAM" id="MobiDB-lite"/>
    </source>
</evidence>
<proteinExistence type="predicted"/>
<feature type="compositionally biased region" description="Basic and acidic residues" evidence="1">
    <location>
        <begin position="508"/>
        <end position="525"/>
    </location>
</feature>
<dbReference type="Pfam" id="PF25381">
    <property type="entry name" value="PH_26"/>
    <property type="match status" value="1"/>
</dbReference>
<evidence type="ECO:0000313" key="3">
    <source>
        <dbReference type="EMBL" id="RAL63051.1"/>
    </source>
</evidence>
<dbReference type="AlphaFoldDB" id="A0A395ISB4"/>
<evidence type="ECO:0000259" key="2">
    <source>
        <dbReference type="Pfam" id="PF25381"/>
    </source>
</evidence>
<feature type="compositionally biased region" description="Basic and acidic residues" evidence="1">
    <location>
        <begin position="606"/>
        <end position="620"/>
    </location>
</feature>
<dbReference type="OrthoDB" id="5563754at2759"/>
<dbReference type="Gene3D" id="2.30.29.30">
    <property type="entry name" value="Pleckstrin-homology domain (PH domain)/Phosphotyrosine-binding domain (PTB)"/>
    <property type="match status" value="1"/>
</dbReference>
<feature type="compositionally biased region" description="Basic and acidic residues" evidence="1">
    <location>
        <begin position="33"/>
        <end position="54"/>
    </location>
</feature>
<feature type="region of interest" description="Disordered" evidence="1">
    <location>
        <begin position="499"/>
        <end position="533"/>
    </location>
</feature>
<feature type="compositionally biased region" description="Polar residues" evidence="1">
    <location>
        <begin position="580"/>
        <end position="591"/>
    </location>
</feature>
<feature type="compositionally biased region" description="Low complexity" evidence="1">
    <location>
        <begin position="592"/>
        <end position="601"/>
    </location>
</feature>
<sequence>MGRNRVMSFMSQFRDRDSSGPTRTPLSSGRARSRTESYTKPESQEKGKSQDIGKEPFPTSSFQMPSHQEYPSSEARDSPQPIRTRERASSRPMPMATPQPPLMDSQQQVIHGRILFEIDDDQNINGKANADRTWTECFAQLDRMEKSFQNFINLTDASIKMIESLPTRSPTEAPLQNVLSVSTAGKNRYLLHFNSHHSLVQWTAGIRLSMYEHVTLQEAYTGALIAGKGKLLNNIKPIMERSKIQTADWAREFQRVQKQSQKKRSAYDRSRPPILKGDIKFYDSKKTRKVRPIATITDAYSAFAIYPQSKPLIDSSTLVKVEGSITIHSNPPLASEGFVFVMPEVHPAVSGFEMMLRWLFPVYDTFGLYGRPGRLIAETNDTRSLMFAMPEHRRYGYLETLDVSRITAKEIASLVAEEVATVWAIPELASGLTTHRQLDHHNPFSLVRVPLHFNNQSLQGRPTTGQYQRPNRQAVQRIKSPSVFDGAYNQAPAPFLDTLGDPISRDGSGMKHAQDVTDSPERLSSEDEQAANVTPVRELQDLQTVTIPEPVAAPPAFKHAPGAKPPSKPLQSPDLRKANNRMSTATLSQLTGAAGAAGAAASYHQGQERRGMNAQKHDRIEEDEDQGRGAW</sequence>
<name>A0A395ISB4_9HELO</name>
<feature type="domain" description="Skg3/CAF120-like PH-like" evidence="2">
    <location>
        <begin position="246"/>
        <end position="387"/>
    </location>
</feature>
<dbReference type="InterPro" id="IPR058155">
    <property type="entry name" value="Skg3/CAF120-like_PH"/>
</dbReference>
<feature type="region of interest" description="Disordered" evidence="1">
    <location>
        <begin position="552"/>
        <end position="631"/>
    </location>
</feature>
<dbReference type="InterPro" id="IPR011993">
    <property type="entry name" value="PH-like_dom_sf"/>
</dbReference>